<accession>A0A5A7MHV1</accession>
<comment type="caution">
    <text evidence="2">The sequence shown here is derived from an EMBL/GenBank/DDBJ whole genome shotgun (WGS) entry which is preliminary data.</text>
</comment>
<dbReference type="AlphaFoldDB" id="A0A5A7MHV1"/>
<dbReference type="RefSeq" id="WP_149356586.1">
    <property type="nucleotide sequence ID" value="NZ_BKBW01000009.1"/>
</dbReference>
<proteinExistence type="predicted"/>
<protein>
    <recommendedName>
        <fullName evidence="1">ORC1/DEAH AAA+ ATPase domain-containing protein</fullName>
    </recommendedName>
</protein>
<dbReference type="InterPro" id="IPR027417">
    <property type="entry name" value="P-loop_NTPase"/>
</dbReference>
<evidence type="ECO:0000259" key="1">
    <source>
        <dbReference type="Pfam" id="PF13401"/>
    </source>
</evidence>
<evidence type="ECO:0000313" key="3">
    <source>
        <dbReference type="Proteomes" id="UP000323105"/>
    </source>
</evidence>
<dbReference type="Proteomes" id="UP000323105">
    <property type="component" value="Unassembled WGS sequence"/>
</dbReference>
<reference evidence="2 3" key="1">
    <citation type="journal article" date="2019" name="Microbiol. Resour. Announc.">
        <title>Draft Genome Sequence of Comamonas testosteroni TA441, a Bacterium That Has a Cryptic Phenol Degradation Gene Cluster.</title>
        <authorList>
            <person name="Arai H."/>
            <person name="Ishii M."/>
        </authorList>
    </citation>
    <scope>NUCLEOTIDE SEQUENCE [LARGE SCALE GENOMIC DNA]</scope>
    <source>
        <strain evidence="2 3">TA441</strain>
    </source>
</reference>
<dbReference type="Gene3D" id="3.40.50.300">
    <property type="entry name" value="P-loop containing nucleotide triphosphate hydrolases"/>
    <property type="match status" value="1"/>
</dbReference>
<dbReference type="PANTHER" id="PTHR35894">
    <property type="entry name" value="GENERAL SECRETION PATHWAY PROTEIN A-RELATED"/>
    <property type="match status" value="1"/>
</dbReference>
<name>A0A5A7MHV1_COMTE</name>
<gene>
    <name evidence="2" type="ORF">CTTA_4045</name>
</gene>
<dbReference type="GO" id="GO:0016887">
    <property type="term" value="F:ATP hydrolysis activity"/>
    <property type="evidence" value="ECO:0007669"/>
    <property type="project" value="InterPro"/>
</dbReference>
<feature type="domain" description="ORC1/DEAH AAA+ ATPase" evidence="1">
    <location>
        <begin position="160"/>
        <end position="302"/>
    </location>
</feature>
<dbReference type="InterPro" id="IPR052026">
    <property type="entry name" value="ExeA_AAA_ATPase_DNA-bind"/>
</dbReference>
<sequence length="418" mass="46232">MSDEYMKLALHGILVQLKQSQAALARHCRVSKATINLICKFDQWPKTVKTNQTALRPLIAEFLRGHGATEEQVLGAFEPLFEGAHPLCSSTACALYSHGQQAKNQEDDMNVRHSRLTSETRQHFRILKDPFVDELRSIADVFESDDIRYVRAAVRQTALHGGMLALVAESGAGKSTIRKDLIEWIKTTGERIEVIEPYVVATSAASKAGRLLVAADIVGAVIRSLAPNKPVRSSLEARTHQMHQMLKEGASDGRKHVVVIEEAHDLAIPTLKALKRFYEQEDGFKKLLSIILVGQNELADKLSEKDPEVREVVQRCELITLPPLDNNLGAYLQHKFKRVEADMANVLETEAIDAIRAVLRRDETRSFGGKRTTKNVSKCHPLAVNNLVTRAMNMAAGISAKTVNAALIHAAFQESGNA</sequence>
<dbReference type="PANTHER" id="PTHR35894:SF1">
    <property type="entry name" value="PHOSPHORIBULOKINASE _ URIDINE KINASE FAMILY"/>
    <property type="match status" value="1"/>
</dbReference>
<dbReference type="InterPro" id="IPR049945">
    <property type="entry name" value="AAA_22"/>
</dbReference>
<evidence type="ECO:0000313" key="2">
    <source>
        <dbReference type="EMBL" id="GEQ77040.1"/>
    </source>
</evidence>
<dbReference type="Pfam" id="PF13401">
    <property type="entry name" value="AAA_22"/>
    <property type="match status" value="1"/>
</dbReference>
<organism evidence="2 3">
    <name type="scientific">Comamonas testosteroni</name>
    <name type="common">Pseudomonas testosteroni</name>
    <dbReference type="NCBI Taxonomy" id="285"/>
    <lineage>
        <taxon>Bacteria</taxon>
        <taxon>Pseudomonadati</taxon>
        <taxon>Pseudomonadota</taxon>
        <taxon>Betaproteobacteria</taxon>
        <taxon>Burkholderiales</taxon>
        <taxon>Comamonadaceae</taxon>
        <taxon>Comamonas</taxon>
    </lineage>
</organism>
<dbReference type="SUPFAM" id="SSF52540">
    <property type="entry name" value="P-loop containing nucleoside triphosphate hydrolases"/>
    <property type="match status" value="1"/>
</dbReference>
<dbReference type="EMBL" id="BKBW01000009">
    <property type="protein sequence ID" value="GEQ77040.1"/>
    <property type="molecule type" value="Genomic_DNA"/>
</dbReference>